<dbReference type="Proteomes" id="UP000233293">
    <property type="component" value="Unassembled WGS sequence"/>
</dbReference>
<proteinExistence type="inferred from homology"/>
<keyword evidence="2" id="KW-0732">Signal</keyword>
<dbReference type="EMBL" id="PIUM01000004">
    <property type="protein sequence ID" value="PKU25670.1"/>
    <property type="molecule type" value="Genomic_DNA"/>
</dbReference>
<feature type="domain" description="Type II/III secretion system secretin-like" evidence="3">
    <location>
        <begin position="278"/>
        <end position="409"/>
    </location>
</feature>
<organism evidence="4 5">
    <name type="scientific">Telmatospirillum siberiense</name>
    <dbReference type="NCBI Taxonomy" id="382514"/>
    <lineage>
        <taxon>Bacteria</taxon>
        <taxon>Pseudomonadati</taxon>
        <taxon>Pseudomonadota</taxon>
        <taxon>Alphaproteobacteria</taxon>
        <taxon>Rhodospirillales</taxon>
        <taxon>Rhodospirillaceae</taxon>
        <taxon>Telmatospirillum</taxon>
    </lineage>
</organism>
<evidence type="ECO:0000256" key="1">
    <source>
        <dbReference type="RuleBase" id="RU004003"/>
    </source>
</evidence>
<dbReference type="RefSeq" id="WP_101249725.1">
    <property type="nucleotide sequence ID" value="NZ_PIUM01000004.1"/>
</dbReference>
<reference evidence="5" key="1">
    <citation type="submission" date="2017-12" db="EMBL/GenBank/DDBJ databases">
        <title>Draft genome sequence of Telmatospirillum siberiense 26-4b1T, an acidotolerant peatland alphaproteobacterium potentially involved in sulfur cycling.</title>
        <authorList>
            <person name="Hausmann B."/>
            <person name="Pjevac P."/>
            <person name="Schreck K."/>
            <person name="Herbold C.W."/>
            <person name="Daims H."/>
            <person name="Wagner M."/>
            <person name="Pester M."/>
            <person name="Loy A."/>
        </authorList>
    </citation>
    <scope>NUCLEOTIDE SEQUENCE [LARGE SCALE GENOMIC DNA]</scope>
    <source>
        <strain evidence="5">26-4b1</strain>
    </source>
</reference>
<feature type="chain" id="PRO_5014697523" description="Type II/III secretion system secretin-like domain-containing protein" evidence="2">
    <location>
        <begin position="20"/>
        <end position="434"/>
    </location>
</feature>
<dbReference type="GO" id="GO:0009306">
    <property type="term" value="P:protein secretion"/>
    <property type="evidence" value="ECO:0007669"/>
    <property type="project" value="InterPro"/>
</dbReference>
<comment type="caution">
    <text evidence="4">The sequence shown here is derived from an EMBL/GenBank/DDBJ whole genome shotgun (WGS) entry which is preliminary data.</text>
</comment>
<evidence type="ECO:0000259" key="3">
    <source>
        <dbReference type="Pfam" id="PF00263"/>
    </source>
</evidence>
<evidence type="ECO:0000256" key="2">
    <source>
        <dbReference type="SAM" id="SignalP"/>
    </source>
</evidence>
<dbReference type="Pfam" id="PF00263">
    <property type="entry name" value="Secretin"/>
    <property type="match status" value="1"/>
</dbReference>
<dbReference type="InterPro" id="IPR004846">
    <property type="entry name" value="T2SS/T3SS_dom"/>
</dbReference>
<dbReference type="OrthoDB" id="9775455at2"/>
<evidence type="ECO:0000313" key="5">
    <source>
        <dbReference type="Proteomes" id="UP000233293"/>
    </source>
</evidence>
<dbReference type="GO" id="GO:0015627">
    <property type="term" value="C:type II protein secretion system complex"/>
    <property type="evidence" value="ECO:0007669"/>
    <property type="project" value="TreeGrafter"/>
</dbReference>
<name>A0A2N3PZ41_9PROT</name>
<comment type="similarity">
    <text evidence="1">Belongs to the bacterial secretin family.</text>
</comment>
<protein>
    <recommendedName>
        <fullName evidence="3">Type II/III secretion system secretin-like domain-containing protein</fullName>
    </recommendedName>
</protein>
<keyword evidence="5" id="KW-1185">Reference proteome</keyword>
<sequence length="434" mass="46527">MRRAWLLPLAIVWPLAALAGTPDHQKIELDGVRVSEVARLVYGDALHTPYLLDPAVVDDSRAVSFRWEGKPSQLHAFLADFFHALGYEIERRGTLDVVAKAKEPPAPPAAERQPWIYRPRYRDPAYLSELLRPMFPEAMPRQTATTGQPGALPAAALSSGISFPATRTLSQTSAADFSAPAVTATNQPVAKDVLALWVTQAERAKLDAIIPQIDTPAGEVVVRGAVYEVQTDEKNGSAISMVTALLGKKLSLSYNAGSTPLDGFIQLKTSTIDAVVSALSSDSRFKIVSSPVLRIASGRNGRFSVGQDVPVLGSVAYPTGAGQAVQSVEYRSSGVIFDLSPEVRQDVTELVINQQLSNFVATDTGVNNSPTLIKREVRTAVSLGNGDIVLLGGLAENKTSEASTGLSFLPSFLRANTDGTTKTEILLVLQLQRI</sequence>
<gene>
    <name evidence="4" type="ORF">CWS72_06335</name>
</gene>
<evidence type="ECO:0000313" key="4">
    <source>
        <dbReference type="EMBL" id="PKU25670.1"/>
    </source>
</evidence>
<feature type="signal peptide" evidence="2">
    <location>
        <begin position="1"/>
        <end position="19"/>
    </location>
</feature>
<dbReference type="PANTHER" id="PTHR30332">
    <property type="entry name" value="PROBABLE GENERAL SECRETION PATHWAY PROTEIN D"/>
    <property type="match status" value="1"/>
</dbReference>
<accession>A0A2N3PZ41</accession>
<dbReference type="AlphaFoldDB" id="A0A2N3PZ41"/>
<dbReference type="PANTHER" id="PTHR30332:SF17">
    <property type="entry name" value="TYPE IV PILIATION SYSTEM PROTEIN DR_0774-RELATED"/>
    <property type="match status" value="1"/>
</dbReference>
<dbReference type="InterPro" id="IPR050810">
    <property type="entry name" value="Bact_Secretion_Sys_Channel"/>
</dbReference>